<evidence type="ECO:0000256" key="4">
    <source>
        <dbReference type="ARBA" id="ARBA00023315"/>
    </source>
</evidence>
<reference evidence="12" key="1">
    <citation type="submission" date="2020-10" db="EMBL/GenBank/DDBJ databases">
        <title>Microbiome of the Black Sea water column analyzed by genome centric metagenomics.</title>
        <authorList>
            <person name="Cabello-Yeves P.J."/>
            <person name="Callieri C."/>
            <person name="Picazo A."/>
            <person name="Mehrshad M."/>
            <person name="Haro-Moreno J.M."/>
            <person name="Roda-Garcia J."/>
            <person name="Dzembekova N."/>
            <person name="Slabakova V."/>
            <person name="Slabakova N."/>
            <person name="Moncheva S."/>
            <person name="Rodriguez-Valera F."/>
        </authorList>
    </citation>
    <scope>NUCLEOTIDE SEQUENCE</scope>
    <source>
        <strain evidence="12">BS30m-G43</strain>
    </source>
</reference>
<feature type="active site" description="Acyl-thioester intermediate" evidence="6 8">
    <location>
        <position position="166"/>
    </location>
</feature>
<gene>
    <name evidence="6 12" type="primary">lipB</name>
    <name evidence="12" type="ORF">ISR29_03085</name>
</gene>
<dbReference type="SUPFAM" id="SSF55681">
    <property type="entry name" value="Class II aaRS and biotin synthetases"/>
    <property type="match status" value="1"/>
</dbReference>
<evidence type="ECO:0000256" key="2">
    <source>
        <dbReference type="ARBA" id="ARBA00022490"/>
    </source>
</evidence>
<dbReference type="Proteomes" id="UP000705230">
    <property type="component" value="Unassembled WGS sequence"/>
</dbReference>
<keyword evidence="4 6" id="KW-0012">Acyltransferase</keyword>
<dbReference type="PROSITE" id="PS01313">
    <property type="entry name" value="LIPB"/>
    <property type="match status" value="1"/>
</dbReference>
<accession>A0A937M2D2</accession>
<dbReference type="Gene3D" id="3.30.930.10">
    <property type="entry name" value="Bira Bifunctional Protein, Domain 2"/>
    <property type="match status" value="1"/>
</dbReference>
<evidence type="ECO:0000256" key="7">
    <source>
        <dbReference type="PIRNR" id="PIRNR016262"/>
    </source>
</evidence>
<dbReference type="InterPro" id="IPR000544">
    <property type="entry name" value="Octanoyltransferase"/>
</dbReference>
<dbReference type="GO" id="GO:0005737">
    <property type="term" value="C:cytoplasm"/>
    <property type="evidence" value="ECO:0007669"/>
    <property type="project" value="UniProtKB-SubCell"/>
</dbReference>
<evidence type="ECO:0000256" key="3">
    <source>
        <dbReference type="ARBA" id="ARBA00022679"/>
    </source>
</evidence>
<dbReference type="NCBIfam" id="NF010922">
    <property type="entry name" value="PRK14342.1"/>
    <property type="match status" value="1"/>
</dbReference>
<comment type="function">
    <text evidence="5 6 7">Catalyzes the transfer of endogenously produced octanoic acid from octanoyl-acyl-carrier-protein onto the lipoyl domains of lipoate-dependent enzymes. Lipoyl-ACP can also act as a substrate although octanoyl-ACP is likely to be the physiological substrate.</text>
</comment>
<dbReference type="InterPro" id="IPR004143">
    <property type="entry name" value="BPL_LPL_catalytic"/>
</dbReference>
<organism evidence="12 13">
    <name type="scientific">SAR86 cluster bacterium</name>
    <dbReference type="NCBI Taxonomy" id="2030880"/>
    <lineage>
        <taxon>Bacteria</taxon>
        <taxon>Pseudomonadati</taxon>
        <taxon>Pseudomonadota</taxon>
        <taxon>Gammaproteobacteria</taxon>
        <taxon>SAR86 cluster</taxon>
    </lineage>
</organism>
<feature type="binding site" evidence="6 9">
    <location>
        <begin position="68"/>
        <end position="75"/>
    </location>
    <ligand>
        <name>substrate</name>
    </ligand>
</feature>
<dbReference type="InterPro" id="IPR020605">
    <property type="entry name" value="Octanoyltransferase_CS"/>
</dbReference>
<dbReference type="GO" id="GO:0033819">
    <property type="term" value="F:lipoyl(octanoyl) transferase activity"/>
    <property type="evidence" value="ECO:0007669"/>
    <property type="project" value="UniProtKB-EC"/>
</dbReference>
<evidence type="ECO:0000313" key="13">
    <source>
        <dbReference type="Proteomes" id="UP000705230"/>
    </source>
</evidence>
<evidence type="ECO:0000256" key="5">
    <source>
        <dbReference type="ARBA" id="ARBA00024732"/>
    </source>
</evidence>
<dbReference type="FunFam" id="3.30.930.10:FF:000020">
    <property type="entry name" value="Octanoyltransferase"/>
    <property type="match status" value="1"/>
</dbReference>
<dbReference type="AlphaFoldDB" id="A0A937M2D2"/>
<evidence type="ECO:0000259" key="11">
    <source>
        <dbReference type="PROSITE" id="PS51733"/>
    </source>
</evidence>
<dbReference type="PANTHER" id="PTHR10993:SF7">
    <property type="entry name" value="LIPOYLTRANSFERASE 2, MITOCHONDRIAL-RELATED"/>
    <property type="match status" value="1"/>
</dbReference>
<dbReference type="NCBIfam" id="TIGR00214">
    <property type="entry name" value="lipB"/>
    <property type="match status" value="1"/>
</dbReference>
<dbReference type="HAMAP" id="MF_00013">
    <property type="entry name" value="LipB"/>
    <property type="match status" value="1"/>
</dbReference>
<evidence type="ECO:0000313" key="12">
    <source>
        <dbReference type="EMBL" id="MBL6903166.1"/>
    </source>
</evidence>
<feature type="binding site" evidence="6 9">
    <location>
        <begin position="135"/>
        <end position="137"/>
    </location>
    <ligand>
        <name>substrate</name>
    </ligand>
</feature>
<proteinExistence type="inferred from homology"/>
<keyword evidence="2 6" id="KW-0963">Cytoplasm</keyword>
<sequence>MENDLTFKSLGLTDYQDSYDAMKAHITKPNFENQIWLLEHPPVFTLGTAASKEHILDAKNIPVIQTDRGGEVTYHGPGQLVIYFLLDIKTLKWGPKALVKNLEDFIQDLLKQYDIETNIISGAPGVYVQDKKIASIGLRISRGKTYHGISLNVDMDKEPFKQINPCGYEGLKVAQIKDFIDTIDIKEVESLAINTLGNQL</sequence>
<dbReference type="PIRSF" id="PIRSF016262">
    <property type="entry name" value="LPLase"/>
    <property type="match status" value="1"/>
</dbReference>
<comment type="subcellular location">
    <subcellularLocation>
        <location evidence="6">Cytoplasm</location>
    </subcellularLocation>
</comment>
<evidence type="ECO:0000256" key="8">
    <source>
        <dbReference type="PIRSR" id="PIRSR016262-1"/>
    </source>
</evidence>
<dbReference type="Pfam" id="PF21948">
    <property type="entry name" value="LplA-B_cat"/>
    <property type="match status" value="1"/>
</dbReference>
<dbReference type="InterPro" id="IPR045864">
    <property type="entry name" value="aa-tRNA-synth_II/BPL/LPL"/>
</dbReference>
<dbReference type="EC" id="2.3.1.181" evidence="6 7"/>
<comment type="catalytic activity">
    <reaction evidence="6 7">
        <text>octanoyl-[ACP] + L-lysyl-[protein] = N(6)-octanoyl-L-lysyl-[protein] + holo-[ACP] + H(+)</text>
        <dbReference type="Rhea" id="RHEA:17665"/>
        <dbReference type="Rhea" id="RHEA-COMP:9636"/>
        <dbReference type="Rhea" id="RHEA-COMP:9685"/>
        <dbReference type="Rhea" id="RHEA-COMP:9752"/>
        <dbReference type="Rhea" id="RHEA-COMP:9928"/>
        <dbReference type="ChEBI" id="CHEBI:15378"/>
        <dbReference type="ChEBI" id="CHEBI:29969"/>
        <dbReference type="ChEBI" id="CHEBI:64479"/>
        <dbReference type="ChEBI" id="CHEBI:78463"/>
        <dbReference type="ChEBI" id="CHEBI:78809"/>
        <dbReference type="EC" id="2.3.1.181"/>
    </reaction>
</comment>
<feature type="site" description="Lowers pKa of active site Cys" evidence="6 10">
    <location>
        <position position="132"/>
    </location>
</feature>
<dbReference type="PANTHER" id="PTHR10993">
    <property type="entry name" value="OCTANOYLTRANSFERASE"/>
    <property type="match status" value="1"/>
</dbReference>
<feature type="binding site" evidence="6 9">
    <location>
        <begin position="148"/>
        <end position="150"/>
    </location>
    <ligand>
        <name>substrate</name>
    </ligand>
</feature>
<dbReference type="EMBL" id="JADHSG010000003">
    <property type="protein sequence ID" value="MBL6903166.1"/>
    <property type="molecule type" value="Genomic_DNA"/>
</dbReference>
<evidence type="ECO:0000256" key="10">
    <source>
        <dbReference type="PIRSR" id="PIRSR016262-3"/>
    </source>
</evidence>
<evidence type="ECO:0000256" key="6">
    <source>
        <dbReference type="HAMAP-Rule" id="MF_00013"/>
    </source>
</evidence>
<comment type="caution">
    <text evidence="12">The sequence shown here is derived from an EMBL/GenBank/DDBJ whole genome shotgun (WGS) entry which is preliminary data.</text>
</comment>
<feature type="domain" description="BPL/LPL catalytic" evidence="11">
    <location>
        <begin position="29"/>
        <end position="200"/>
    </location>
</feature>
<comment type="similarity">
    <text evidence="6 7">Belongs to the LipB family.</text>
</comment>
<dbReference type="GO" id="GO:0009249">
    <property type="term" value="P:protein lipoylation"/>
    <property type="evidence" value="ECO:0007669"/>
    <property type="project" value="InterPro"/>
</dbReference>
<evidence type="ECO:0000256" key="1">
    <source>
        <dbReference type="ARBA" id="ARBA00004821"/>
    </source>
</evidence>
<evidence type="ECO:0000256" key="9">
    <source>
        <dbReference type="PIRSR" id="PIRSR016262-2"/>
    </source>
</evidence>
<dbReference type="CDD" id="cd16444">
    <property type="entry name" value="LipB"/>
    <property type="match status" value="1"/>
</dbReference>
<dbReference type="PROSITE" id="PS51733">
    <property type="entry name" value="BPL_LPL_CATALYTIC"/>
    <property type="match status" value="1"/>
</dbReference>
<comment type="pathway">
    <text evidence="1 6 7">Protein modification; protein lipoylation via endogenous pathway; protein N(6)-(lipoyl)lysine from octanoyl-[acyl-carrier-protein]: step 1/2.</text>
</comment>
<comment type="miscellaneous">
    <text evidence="6">In the reaction, the free carboxyl group of octanoic acid is attached via an amide linkage to the epsilon-amino group of a specific lysine residue of lipoyl domains of lipoate-dependent enzymes.</text>
</comment>
<name>A0A937M2D2_9GAMM</name>
<keyword evidence="3 6" id="KW-0808">Transferase</keyword>
<protein>
    <recommendedName>
        <fullName evidence="6 7">Octanoyltransferase</fullName>
        <ecNumber evidence="6 7">2.3.1.181</ecNumber>
    </recommendedName>
    <alternativeName>
        <fullName evidence="6">Lipoate-protein ligase B</fullName>
    </alternativeName>
    <alternativeName>
        <fullName evidence="6">Lipoyl/octanoyl transferase</fullName>
    </alternativeName>
    <alternativeName>
        <fullName evidence="6">Octanoyl-[acyl-carrier-protein]-protein N-octanoyltransferase</fullName>
    </alternativeName>
</protein>